<dbReference type="Pfam" id="PF00246">
    <property type="entry name" value="Peptidase_M14"/>
    <property type="match status" value="1"/>
</dbReference>
<gene>
    <name evidence="8" type="ORF">MoryE10_09030</name>
</gene>
<evidence type="ECO:0000256" key="5">
    <source>
        <dbReference type="ARBA" id="ARBA00022833"/>
    </source>
</evidence>
<keyword evidence="3" id="KW-0645">Protease</keyword>
<evidence type="ECO:0000256" key="2">
    <source>
        <dbReference type="ARBA" id="ARBA00005988"/>
    </source>
</evidence>
<dbReference type="InterPro" id="IPR000834">
    <property type="entry name" value="Peptidase_M14"/>
</dbReference>
<dbReference type="GO" id="GO:0008270">
    <property type="term" value="F:zinc ion binding"/>
    <property type="evidence" value="ECO:0007669"/>
    <property type="project" value="InterPro"/>
</dbReference>
<dbReference type="PANTHER" id="PTHR11705">
    <property type="entry name" value="PROTEASE FAMILY M14 CARBOXYPEPTIDASE A,B"/>
    <property type="match status" value="1"/>
</dbReference>
<dbReference type="GO" id="GO:0005615">
    <property type="term" value="C:extracellular space"/>
    <property type="evidence" value="ECO:0007669"/>
    <property type="project" value="TreeGrafter"/>
</dbReference>
<reference evidence="8" key="1">
    <citation type="submission" date="2019-06" db="EMBL/GenBank/DDBJ databases">
        <title>Complete genome sequence of Methylogaea oryzae strain JCM16910.</title>
        <authorList>
            <person name="Asakawa S."/>
        </authorList>
    </citation>
    <scope>NUCLEOTIDE SEQUENCE</scope>
    <source>
        <strain evidence="8">E10</strain>
    </source>
</reference>
<protein>
    <submittedName>
        <fullName evidence="8">Peptidase M14</fullName>
    </submittedName>
</protein>
<keyword evidence="5" id="KW-0862">Zinc</keyword>
<accession>A0A8D4VMM9</accession>
<proteinExistence type="inferred from homology"/>
<dbReference type="EMBL" id="AP019782">
    <property type="protein sequence ID" value="BBL70297.1"/>
    <property type="molecule type" value="Genomic_DNA"/>
</dbReference>
<keyword evidence="9" id="KW-1185">Reference proteome</keyword>
<organism evidence="8 9">
    <name type="scientific">Methylogaea oryzae</name>
    <dbReference type="NCBI Taxonomy" id="1295382"/>
    <lineage>
        <taxon>Bacteria</taxon>
        <taxon>Pseudomonadati</taxon>
        <taxon>Pseudomonadota</taxon>
        <taxon>Gammaproteobacteria</taxon>
        <taxon>Methylococcales</taxon>
        <taxon>Methylococcaceae</taxon>
        <taxon>Methylogaea</taxon>
    </lineage>
</organism>
<evidence type="ECO:0000256" key="6">
    <source>
        <dbReference type="ARBA" id="ARBA00023049"/>
    </source>
</evidence>
<sequence>MKLTETHHPAWRLLPELRELLFLARRAQGLARVETLARLECDGHHFPLLAFRFGPSDPTAPVLALFGGVHGLERIGTRVVTSYLQTVLSLARWDRSTQRLLEETRLLVVPLVNPVGMYWQRRSNGNFVDIMRNAPVEAEGVAGWQIFGGHRLSPRLPWYRGQEGAPLETETQAVCDLVRREVFPAKVALSIDVHSGYGKVDRLWFPYAKTKTPFASVPQAMALKHLLDKAYGNHIYRVEPQCREYLAHGDLWDYLYDDYRQRQPQGDYIPFTLEMGSWLWVKKNWRQLFSLPGIFNPRLPHRERRILRRHTPLLDLLLRAVQSPEPWTQLNHAKRQRLLRHGHDLWYGG</sequence>
<evidence type="ECO:0000313" key="9">
    <source>
        <dbReference type="Proteomes" id="UP000824988"/>
    </source>
</evidence>
<evidence type="ECO:0000313" key="8">
    <source>
        <dbReference type="EMBL" id="BBL70297.1"/>
    </source>
</evidence>
<dbReference type="GO" id="GO:0004181">
    <property type="term" value="F:metallocarboxypeptidase activity"/>
    <property type="evidence" value="ECO:0007669"/>
    <property type="project" value="InterPro"/>
</dbReference>
<dbReference type="RefSeq" id="WP_221048343.1">
    <property type="nucleotide sequence ID" value="NZ_AP019782.1"/>
</dbReference>
<dbReference type="Proteomes" id="UP000824988">
    <property type="component" value="Chromosome"/>
</dbReference>
<comment type="cofactor">
    <cofactor evidence="1">
        <name>Zn(2+)</name>
        <dbReference type="ChEBI" id="CHEBI:29105"/>
    </cofactor>
</comment>
<evidence type="ECO:0000259" key="7">
    <source>
        <dbReference type="Pfam" id="PF00246"/>
    </source>
</evidence>
<evidence type="ECO:0000256" key="4">
    <source>
        <dbReference type="ARBA" id="ARBA00022801"/>
    </source>
</evidence>
<dbReference type="KEGG" id="moz:MoryE10_09030"/>
<evidence type="ECO:0000256" key="1">
    <source>
        <dbReference type="ARBA" id="ARBA00001947"/>
    </source>
</evidence>
<dbReference type="GO" id="GO:0006508">
    <property type="term" value="P:proteolysis"/>
    <property type="evidence" value="ECO:0007669"/>
    <property type="project" value="UniProtKB-KW"/>
</dbReference>
<name>A0A8D4VMM9_9GAMM</name>
<feature type="domain" description="Peptidase M14" evidence="7">
    <location>
        <begin position="56"/>
        <end position="275"/>
    </location>
</feature>
<dbReference type="PANTHER" id="PTHR11705:SF143">
    <property type="entry name" value="SLL0236 PROTEIN"/>
    <property type="match status" value="1"/>
</dbReference>
<comment type="similarity">
    <text evidence="2">Belongs to the peptidase M14 family.</text>
</comment>
<evidence type="ECO:0000256" key="3">
    <source>
        <dbReference type="ARBA" id="ARBA00022670"/>
    </source>
</evidence>
<keyword evidence="4" id="KW-0378">Hydrolase</keyword>
<dbReference type="AlphaFoldDB" id="A0A8D4VMM9"/>
<keyword evidence="6" id="KW-0482">Metalloprotease</keyword>